<dbReference type="EMBL" id="QFOI01000077">
    <property type="protein sequence ID" value="PZP50202.1"/>
    <property type="molecule type" value="Genomic_DNA"/>
</dbReference>
<proteinExistence type="predicted"/>
<protein>
    <submittedName>
        <fullName evidence="1">Uncharacterized protein</fullName>
    </submittedName>
</protein>
<dbReference type="Proteomes" id="UP000249645">
    <property type="component" value="Unassembled WGS sequence"/>
</dbReference>
<dbReference type="AlphaFoldDB" id="A0A2W5H3I1"/>
<organism evidence="1 2">
    <name type="scientific">Pseudopedobacter saltans</name>
    <dbReference type="NCBI Taxonomy" id="151895"/>
    <lineage>
        <taxon>Bacteria</taxon>
        <taxon>Pseudomonadati</taxon>
        <taxon>Bacteroidota</taxon>
        <taxon>Sphingobacteriia</taxon>
        <taxon>Sphingobacteriales</taxon>
        <taxon>Sphingobacteriaceae</taxon>
        <taxon>Pseudopedobacter</taxon>
    </lineage>
</organism>
<evidence type="ECO:0000313" key="1">
    <source>
        <dbReference type="EMBL" id="PZP50202.1"/>
    </source>
</evidence>
<accession>A0A2W5H3I1</accession>
<name>A0A2W5H3I1_9SPHI</name>
<reference evidence="1 2" key="1">
    <citation type="submission" date="2017-11" db="EMBL/GenBank/DDBJ databases">
        <title>Infants hospitalized years apart are colonized by the same room-sourced microbial strains.</title>
        <authorList>
            <person name="Brooks B."/>
            <person name="Olm M.R."/>
            <person name="Firek B.A."/>
            <person name="Baker R."/>
            <person name="Thomas B.C."/>
            <person name="Morowitz M.J."/>
            <person name="Banfield J.F."/>
        </authorList>
    </citation>
    <scope>NUCLEOTIDE SEQUENCE [LARGE SCALE GENOMIC DNA]</scope>
    <source>
        <strain evidence="1">S2_009_000_R2_76</strain>
    </source>
</reference>
<sequence>MNAKPERKDRAMVAMMNSLFRIIEKFLFVSQLNHENNPLFRLLKTHIGETLNKKRNNQLRLFQ</sequence>
<evidence type="ECO:0000313" key="2">
    <source>
        <dbReference type="Proteomes" id="UP000249645"/>
    </source>
</evidence>
<gene>
    <name evidence="1" type="ORF">DI598_06110</name>
</gene>
<comment type="caution">
    <text evidence="1">The sequence shown here is derived from an EMBL/GenBank/DDBJ whole genome shotgun (WGS) entry which is preliminary data.</text>
</comment>